<dbReference type="GO" id="GO:0005886">
    <property type="term" value="C:plasma membrane"/>
    <property type="evidence" value="ECO:0007669"/>
    <property type="project" value="UniProtKB-SubCell"/>
</dbReference>
<dbReference type="PANTHER" id="PTHR42718">
    <property type="entry name" value="MAJOR FACILITATOR SUPERFAMILY MULTIDRUG TRANSPORTER MFSC"/>
    <property type="match status" value="1"/>
</dbReference>
<dbReference type="AlphaFoldDB" id="A0A0U1NSJ4"/>
<accession>A0A0U1NSJ4</accession>
<feature type="transmembrane region" description="Helical" evidence="7">
    <location>
        <begin position="424"/>
        <end position="443"/>
    </location>
</feature>
<proteinExistence type="predicted"/>
<evidence type="ECO:0000256" key="2">
    <source>
        <dbReference type="ARBA" id="ARBA00022448"/>
    </source>
</evidence>
<reference evidence="10" key="1">
    <citation type="submission" date="2015-05" db="EMBL/GenBank/DDBJ databases">
        <authorList>
            <person name="Urmite Genomes"/>
        </authorList>
    </citation>
    <scope>NUCLEOTIDE SEQUENCE [LARGE SCALE GENOMIC DNA]</scope>
    <source>
        <strain evidence="10">LF1</strain>
    </source>
</reference>
<gene>
    <name evidence="9" type="primary">ywoD</name>
    <name evidence="9" type="ORF">BN000_00907</name>
</gene>
<feature type="transmembrane region" description="Helical" evidence="7">
    <location>
        <begin position="74"/>
        <end position="97"/>
    </location>
</feature>
<feature type="transmembrane region" description="Helical" evidence="7">
    <location>
        <begin position="132"/>
        <end position="155"/>
    </location>
</feature>
<evidence type="ECO:0000256" key="6">
    <source>
        <dbReference type="ARBA" id="ARBA00023136"/>
    </source>
</evidence>
<feature type="transmembrane region" description="Helical" evidence="7">
    <location>
        <begin position="225"/>
        <end position="242"/>
    </location>
</feature>
<evidence type="ECO:0000256" key="3">
    <source>
        <dbReference type="ARBA" id="ARBA00022475"/>
    </source>
</evidence>
<comment type="subcellular location">
    <subcellularLocation>
        <location evidence="1">Cell membrane</location>
        <topology evidence="1">Multi-pass membrane protein</topology>
    </subcellularLocation>
</comment>
<keyword evidence="2" id="KW-0813">Transport</keyword>
<dbReference type="Proteomes" id="UP000199087">
    <property type="component" value="Unassembled WGS sequence"/>
</dbReference>
<evidence type="ECO:0000313" key="9">
    <source>
        <dbReference type="EMBL" id="CRK81013.1"/>
    </source>
</evidence>
<feature type="domain" description="Major facilitator superfamily (MFS) profile" evidence="8">
    <location>
        <begin position="8"/>
        <end position="444"/>
    </location>
</feature>
<keyword evidence="4 7" id="KW-0812">Transmembrane</keyword>
<evidence type="ECO:0000259" key="8">
    <source>
        <dbReference type="PROSITE" id="PS50850"/>
    </source>
</evidence>
<dbReference type="Gene3D" id="1.20.1720.10">
    <property type="entry name" value="Multidrug resistance protein D"/>
    <property type="match status" value="1"/>
</dbReference>
<feature type="transmembrane region" description="Helical" evidence="7">
    <location>
        <begin position="263"/>
        <end position="288"/>
    </location>
</feature>
<feature type="transmembrane region" description="Helical" evidence="7">
    <location>
        <begin position="399"/>
        <end position="418"/>
    </location>
</feature>
<sequence>MQKKRALFLVAVASGTMLNPLNSSMISLALHSIQRDFHLSFTTVSWLISSFYLASAVAQPVTGKIGDLVGRKKMFIGGLFLVALSAFAAPLSTTFFMLLMMRLIQSIGSSAIYPSGVALIRDQIKDRQASALSVLAIFSSAMTALGPTLGGFLIVWGDWPAIFWVNYPFVLMSFLLGWFLFPRDDKREKIGMKNLLSQLDLLGIGFFAAGMVFLLWFLLSFESTIHFLSGVIGVLFFGLFFWRELKAEEPFIDIQLFKTHPKLSWVYIQFIVLNIFFYCLFFGLPTYFQEEMKLSVENSGLLMLFMSGMSVIISPITGKWIDKDGVKKPIVVGSFISIIGAVFLTLFFVGANYWVIGFILAVLGLSYGIGNVVLQVAMMNESPKDIVGTTSGLFQTCRYLGSILSSIVLGLIFGKEISTGNMKILGIFLIFTGALSFLMSLKFSMKKTQSDL</sequence>
<dbReference type="OrthoDB" id="102502at2"/>
<feature type="transmembrane region" description="Helical" evidence="7">
    <location>
        <begin position="355"/>
        <end position="378"/>
    </location>
</feature>
<protein>
    <submittedName>
        <fullName evidence="9">Efflux transporter</fullName>
    </submittedName>
</protein>
<dbReference type="Pfam" id="PF07690">
    <property type="entry name" value="MFS_1"/>
    <property type="match status" value="1"/>
</dbReference>
<organism evidence="9 10">
    <name type="scientific">Neobacillus massiliamazoniensis</name>
    <dbReference type="NCBI Taxonomy" id="1499688"/>
    <lineage>
        <taxon>Bacteria</taxon>
        <taxon>Bacillati</taxon>
        <taxon>Bacillota</taxon>
        <taxon>Bacilli</taxon>
        <taxon>Bacillales</taxon>
        <taxon>Bacillaceae</taxon>
        <taxon>Neobacillus</taxon>
    </lineage>
</organism>
<feature type="transmembrane region" description="Helical" evidence="7">
    <location>
        <begin position="201"/>
        <end position="219"/>
    </location>
</feature>
<dbReference type="RefSeq" id="WP_090631415.1">
    <property type="nucleotide sequence ID" value="NZ_CVRB01000001.1"/>
</dbReference>
<keyword evidence="5 7" id="KW-1133">Transmembrane helix</keyword>
<feature type="transmembrane region" description="Helical" evidence="7">
    <location>
        <begin position="300"/>
        <end position="318"/>
    </location>
</feature>
<dbReference type="PROSITE" id="PS50850">
    <property type="entry name" value="MFS"/>
    <property type="match status" value="1"/>
</dbReference>
<feature type="transmembrane region" description="Helical" evidence="7">
    <location>
        <begin position="39"/>
        <end position="62"/>
    </location>
</feature>
<evidence type="ECO:0000313" key="10">
    <source>
        <dbReference type="Proteomes" id="UP000199087"/>
    </source>
</evidence>
<name>A0A0U1NSJ4_9BACI</name>
<dbReference type="EMBL" id="CVRB01000001">
    <property type="protein sequence ID" value="CRK81013.1"/>
    <property type="molecule type" value="Genomic_DNA"/>
</dbReference>
<dbReference type="PANTHER" id="PTHR42718:SF46">
    <property type="entry name" value="BLR6921 PROTEIN"/>
    <property type="match status" value="1"/>
</dbReference>
<evidence type="ECO:0000256" key="5">
    <source>
        <dbReference type="ARBA" id="ARBA00022989"/>
    </source>
</evidence>
<evidence type="ECO:0000256" key="1">
    <source>
        <dbReference type="ARBA" id="ARBA00004651"/>
    </source>
</evidence>
<keyword evidence="6 7" id="KW-0472">Membrane</keyword>
<feature type="transmembrane region" description="Helical" evidence="7">
    <location>
        <begin position="103"/>
        <end position="120"/>
    </location>
</feature>
<evidence type="ECO:0000256" key="7">
    <source>
        <dbReference type="SAM" id="Phobius"/>
    </source>
</evidence>
<feature type="transmembrane region" description="Helical" evidence="7">
    <location>
        <begin position="161"/>
        <end position="181"/>
    </location>
</feature>
<dbReference type="Gene3D" id="1.20.1250.20">
    <property type="entry name" value="MFS general substrate transporter like domains"/>
    <property type="match status" value="1"/>
</dbReference>
<keyword evidence="3" id="KW-1003">Cell membrane</keyword>
<dbReference type="CDD" id="cd17321">
    <property type="entry name" value="MFS_MMR_MDR_like"/>
    <property type="match status" value="1"/>
</dbReference>
<dbReference type="InterPro" id="IPR011701">
    <property type="entry name" value="MFS"/>
</dbReference>
<feature type="transmembrane region" description="Helical" evidence="7">
    <location>
        <begin position="330"/>
        <end position="349"/>
    </location>
</feature>
<evidence type="ECO:0000256" key="4">
    <source>
        <dbReference type="ARBA" id="ARBA00022692"/>
    </source>
</evidence>
<dbReference type="InterPro" id="IPR020846">
    <property type="entry name" value="MFS_dom"/>
</dbReference>
<dbReference type="InterPro" id="IPR036259">
    <property type="entry name" value="MFS_trans_sf"/>
</dbReference>
<dbReference type="STRING" id="1499688.BN000_00907"/>
<dbReference type="GO" id="GO:0022857">
    <property type="term" value="F:transmembrane transporter activity"/>
    <property type="evidence" value="ECO:0007669"/>
    <property type="project" value="InterPro"/>
</dbReference>
<dbReference type="SUPFAM" id="SSF103473">
    <property type="entry name" value="MFS general substrate transporter"/>
    <property type="match status" value="1"/>
</dbReference>
<keyword evidence="10" id="KW-1185">Reference proteome</keyword>